<name>A0A0F9WUW4_9ZZZZ</name>
<sequence>MLVYLNISQWTARKYDRKVSGEVAESHNARGNVGKYYKVLLKSPSLDMFRRTSDAARNYHYDRTLPWNDGGVRILPVGIFMDYNHDMKEFRVTCEEFADEFIRIDYKRARKDAVGDLGTMHNDMDYPKAEAVRRKFGFEINYSPLPDAGDWRVDIDKKHIAALKKSLNEQIMGVQERAMTDLWERVHRMVTKMHERLSDEDNIFRDSLVGNMRELTDLLPHLNISGDPRMNKLTTEIKLKLCGTEADALRTDGHVRAKTAKDADAILKTMSGFMK</sequence>
<accession>A0A0F9WUW4</accession>
<organism evidence="1">
    <name type="scientific">marine sediment metagenome</name>
    <dbReference type="NCBI Taxonomy" id="412755"/>
    <lineage>
        <taxon>unclassified sequences</taxon>
        <taxon>metagenomes</taxon>
        <taxon>ecological metagenomes</taxon>
    </lineage>
</organism>
<proteinExistence type="predicted"/>
<dbReference type="AlphaFoldDB" id="A0A0F9WUW4"/>
<comment type="caution">
    <text evidence="1">The sequence shown here is derived from an EMBL/GenBank/DDBJ whole genome shotgun (WGS) entry which is preliminary data.</text>
</comment>
<gene>
    <name evidence="1" type="ORF">LCGC14_0232720</name>
</gene>
<reference evidence="1" key="1">
    <citation type="journal article" date="2015" name="Nature">
        <title>Complex archaea that bridge the gap between prokaryotes and eukaryotes.</title>
        <authorList>
            <person name="Spang A."/>
            <person name="Saw J.H."/>
            <person name="Jorgensen S.L."/>
            <person name="Zaremba-Niedzwiedzka K."/>
            <person name="Martijn J."/>
            <person name="Lind A.E."/>
            <person name="van Eijk R."/>
            <person name="Schleper C."/>
            <person name="Guy L."/>
            <person name="Ettema T.J."/>
        </authorList>
    </citation>
    <scope>NUCLEOTIDE SEQUENCE</scope>
</reference>
<protein>
    <submittedName>
        <fullName evidence="1">Uncharacterized protein</fullName>
    </submittedName>
</protein>
<evidence type="ECO:0000313" key="1">
    <source>
        <dbReference type="EMBL" id="KKN90156.1"/>
    </source>
</evidence>
<dbReference type="EMBL" id="LAZR01000113">
    <property type="protein sequence ID" value="KKN90156.1"/>
    <property type="molecule type" value="Genomic_DNA"/>
</dbReference>